<dbReference type="EMBL" id="BPVZ01000129">
    <property type="protein sequence ID" value="GKV38597.1"/>
    <property type="molecule type" value="Genomic_DNA"/>
</dbReference>
<evidence type="ECO:0000313" key="3">
    <source>
        <dbReference type="Proteomes" id="UP001054252"/>
    </source>
</evidence>
<dbReference type="PANTHER" id="PTHR11439:SF442">
    <property type="entry name" value="CYSTEINE-RICH RLK (RECEPTOR-LIKE PROTEIN KINASE) 8"/>
    <property type="match status" value="1"/>
</dbReference>
<evidence type="ECO:0000313" key="2">
    <source>
        <dbReference type="EMBL" id="GKV38597.1"/>
    </source>
</evidence>
<dbReference type="Pfam" id="PF07727">
    <property type="entry name" value="RVT_2"/>
    <property type="match status" value="1"/>
</dbReference>
<dbReference type="InterPro" id="IPR013103">
    <property type="entry name" value="RVT_2"/>
</dbReference>
<gene>
    <name evidence="2" type="ORF">SLEP1_g46487</name>
</gene>
<feature type="domain" description="Reverse transcriptase Ty1/copia-type" evidence="1">
    <location>
        <begin position="1"/>
        <end position="56"/>
    </location>
</feature>
<protein>
    <recommendedName>
        <fullName evidence="1">Reverse transcriptase Ty1/copia-type domain-containing protein</fullName>
    </recommendedName>
</protein>
<accession>A0AAV5LN03</accession>
<comment type="caution">
    <text evidence="2">The sequence shown here is derived from an EMBL/GenBank/DDBJ whole genome shotgun (WGS) entry which is preliminary data.</text>
</comment>
<dbReference type="AlphaFoldDB" id="A0AAV5LN03"/>
<name>A0AAV5LN03_9ROSI</name>
<dbReference type="CDD" id="cd09272">
    <property type="entry name" value="RNase_HI_RT_Ty1"/>
    <property type="match status" value="1"/>
</dbReference>
<dbReference type="PANTHER" id="PTHR11439">
    <property type="entry name" value="GAG-POL-RELATED RETROTRANSPOSON"/>
    <property type="match status" value="1"/>
</dbReference>
<reference evidence="2 3" key="1">
    <citation type="journal article" date="2021" name="Commun. Biol.">
        <title>The genome of Shorea leprosula (Dipterocarpaceae) highlights the ecological relevance of drought in aseasonal tropical rainforests.</title>
        <authorList>
            <person name="Ng K.K.S."/>
            <person name="Kobayashi M.J."/>
            <person name="Fawcett J.A."/>
            <person name="Hatakeyama M."/>
            <person name="Paape T."/>
            <person name="Ng C.H."/>
            <person name="Ang C.C."/>
            <person name="Tnah L.H."/>
            <person name="Lee C.T."/>
            <person name="Nishiyama T."/>
            <person name="Sese J."/>
            <person name="O'Brien M.J."/>
            <person name="Copetti D."/>
            <person name="Mohd Noor M.I."/>
            <person name="Ong R.C."/>
            <person name="Putra M."/>
            <person name="Sireger I.Z."/>
            <person name="Indrioko S."/>
            <person name="Kosugi Y."/>
            <person name="Izuno A."/>
            <person name="Isagi Y."/>
            <person name="Lee S.L."/>
            <person name="Shimizu K.K."/>
        </authorList>
    </citation>
    <scope>NUCLEOTIDE SEQUENCE [LARGE SCALE GENOMIC DNA]</scope>
    <source>
        <strain evidence="2">214</strain>
    </source>
</reference>
<sequence>MQGEFEMSMMGELNFFLGMQIKQSNEGFFINQSKYTKELLKKFGMDKAKPQCTPMSSTLKLDKDEQDADFTGSKVDRKSNNGTCQILGGGLVSWYSKKQNSVALSTTEAEYIAAGSCATELL</sequence>
<keyword evidence="3" id="KW-1185">Reference proteome</keyword>
<evidence type="ECO:0000259" key="1">
    <source>
        <dbReference type="Pfam" id="PF07727"/>
    </source>
</evidence>
<dbReference type="Proteomes" id="UP001054252">
    <property type="component" value="Unassembled WGS sequence"/>
</dbReference>
<organism evidence="2 3">
    <name type="scientific">Rubroshorea leprosula</name>
    <dbReference type="NCBI Taxonomy" id="152421"/>
    <lineage>
        <taxon>Eukaryota</taxon>
        <taxon>Viridiplantae</taxon>
        <taxon>Streptophyta</taxon>
        <taxon>Embryophyta</taxon>
        <taxon>Tracheophyta</taxon>
        <taxon>Spermatophyta</taxon>
        <taxon>Magnoliopsida</taxon>
        <taxon>eudicotyledons</taxon>
        <taxon>Gunneridae</taxon>
        <taxon>Pentapetalae</taxon>
        <taxon>rosids</taxon>
        <taxon>malvids</taxon>
        <taxon>Malvales</taxon>
        <taxon>Dipterocarpaceae</taxon>
        <taxon>Rubroshorea</taxon>
    </lineage>
</organism>
<proteinExistence type="predicted"/>